<keyword evidence="2 4" id="KW-0238">DNA-binding</keyword>
<dbReference type="Proteomes" id="UP000480266">
    <property type="component" value="Unassembled WGS sequence"/>
</dbReference>
<dbReference type="PROSITE" id="PS50977">
    <property type="entry name" value="HTH_TETR_2"/>
    <property type="match status" value="1"/>
</dbReference>
<dbReference type="PANTHER" id="PTHR30055:SF220">
    <property type="entry name" value="TETR-FAMILY REGULATORY PROTEIN"/>
    <property type="match status" value="1"/>
</dbReference>
<dbReference type="InterPro" id="IPR050109">
    <property type="entry name" value="HTH-type_TetR-like_transc_reg"/>
</dbReference>
<dbReference type="SUPFAM" id="SSF46689">
    <property type="entry name" value="Homeodomain-like"/>
    <property type="match status" value="1"/>
</dbReference>
<accession>A0A7C9REF2</accession>
<dbReference type="GO" id="GO:0003700">
    <property type="term" value="F:DNA-binding transcription factor activity"/>
    <property type="evidence" value="ECO:0007669"/>
    <property type="project" value="TreeGrafter"/>
</dbReference>
<keyword evidence="7" id="KW-1185">Reference proteome</keyword>
<evidence type="ECO:0000256" key="4">
    <source>
        <dbReference type="PROSITE-ProRule" id="PRU00335"/>
    </source>
</evidence>
<reference evidence="6" key="1">
    <citation type="submission" date="2020-02" db="EMBL/GenBank/DDBJ databases">
        <title>Draft genome sequence of Candidatus Afipia apatlaquensis IBT-C3, a potential strain for decolorization of textile dyes.</title>
        <authorList>
            <person name="Sanchez-Reyes A."/>
            <person name="Breton-Deval L."/>
            <person name="Mangelson H."/>
            <person name="Sanchez-Flores A."/>
        </authorList>
    </citation>
    <scope>NUCLEOTIDE SEQUENCE [LARGE SCALE GENOMIC DNA]</scope>
    <source>
        <strain evidence="6">IBT-C3</strain>
    </source>
</reference>
<dbReference type="InterPro" id="IPR001647">
    <property type="entry name" value="HTH_TetR"/>
</dbReference>
<feature type="DNA-binding region" description="H-T-H motif" evidence="4">
    <location>
        <begin position="33"/>
        <end position="52"/>
    </location>
</feature>
<comment type="caution">
    <text evidence="6">The sequence shown here is derived from an EMBL/GenBank/DDBJ whole genome shotgun (WGS) entry which is preliminary data.</text>
</comment>
<dbReference type="InterPro" id="IPR009057">
    <property type="entry name" value="Homeodomain-like_sf"/>
</dbReference>
<dbReference type="Pfam" id="PF13305">
    <property type="entry name" value="TetR_C_33"/>
    <property type="match status" value="1"/>
</dbReference>
<dbReference type="SUPFAM" id="SSF48498">
    <property type="entry name" value="Tetracyclin repressor-like, C-terminal domain"/>
    <property type="match status" value="1"/>
</dbReference>
<dbReference type="PANTHER" id="PTHR30055">
    <property type="entry name" value="HTH-TYPE TRANSCRIPTIONAL REGULATOR RUTR"/>
    <property type="match status" value="1"/>
</dbReference>
<keyword evidence="3" id="KW-0804">Transcription</keyword>
<dbReference type="AlphaFoldDB" id="A0A7C9REF2"/>
<dbReference type="Gene3D" id="1.10.357.10">
    <property type="entry name" value="Tetracycline Repressor, domain 2"/>
    <property type="match status" value="1"/>
</dbReference>
<proteinExistence type="predicted"/>
<dbReference type="GO" id="GO:0000976">
    <property type="term" value="F:transcription cis-regulatory region binding"/>
    <property type="evidence" value="ECO:0007669"/>
    <property type="project" value="TreeGrafter"/>
</dbReference>
<evidence type="ECO:0000256" key="3">
    <source>
        <dbReference type="ARBA" id="ARBA00023163"/>
    </source>
</evidence>
<feature type="domain" description="HTH tetR-type" evidence="5">
    <location>
        <begin position="10"/>
        <end position="70"/>
    </location>
</feature>
<dbReference type="Pfam" id="PF00440">
    <property type="entry name" value="TetR_N"/>
    <property type="match status" value="1"/>
</dbReference>
<evidence type="ECO:0000313" key="7">
    <source>
        <dbReference type="Proteomes" id="UP000480266"/>
    </source>
</evidence>
<evidence type="ECO:0000256" key="2">
    <source>
        <dbReference type="ARBA" id="ARBA00023125"/>
    </source>
</evidence>
<name>A0A7C9REF2_9BRAD</name>
<sequence>MAKASKTRTGNLREDCVAEALSIIATDGIDKLSLREVARRLGVSHQAPYKHYESRDHLLAEVLKGAYSQFATYLDSQLKKGSANENHLRAMGEAYIRYAMSHPLEYQLMFNTDLPDPSGHPDMLKQAHHAFDMLRDALRSRAKTSQRPMAAKEIDHQALFVWSTLHGFVSIMRSEVAAELKIGPKQSAATDVLSHIGRAIGDLSTK</sequence>
<dbReference type="EMBL" id="JAAMRR010000299">
    <property type="protein sequence ID" value="NGX94760.1"/>
    <property type="molecule type" value="Genomic_DNA"/>
</dbReference>
<dbReference type="InterPro" id="IPR036271">
    <property type="entry name" value="Tet_transcr_reg_TetR-rel_C_sf"/>
</dbReference>
<dbReference type="InterPro" id="IPR025996">
    <property type="entry name" value="MT1864/Rv1816-like_C"/>
</dbReference>
<organism evidence="6 7">
    <name type="scientific">Candidatus Afipia apatlaquensis</name>
    <dbReference type="NCBI Taxonomy" id="2712852"/>
    <lineage>
        <taxon>Bacteria</taxon>
        <taxon>Pseudomonadati</taxon>
        <taxon>Pseudomonadota</taxon>
        <taxon>Alphaproteobacteria</taxon>
        <taxon>Hyphomicrobiales</taxon>
        <taxon>Nitrobacteraceae</taxon>
        <taxon>Afipia</taxon>
    </lineage>
</organism>
<gene>
    <name evidence="6" type="ORF">G4V63_05855</name>
</gene>
<evidence type="ECO:0000259" key="5">
    <source>
        <dbReference type="PROSITE" id="PS50977"/>
    </source>
</evidence>
<protein>
    <submittedName>
        <fullName evidence="6">TetR/AcrR family transcriptional regulator</fullName>
    </submittedName>
</protein>
<evidence type="ECO:0000256" key="1">
    <source>
        <dbReference type="ARBA" id="ARBA00023015"/>
    </source>
</evidence>
<keyword evidence="1" id="KW-0805">Transcription regulation</keyword>
<evidence type="ECO:0000313" key="6">
    <source>
        <dbReference type="EMBL" id="NGX94760.1"/>
    </source>
</evidence>